<sequence>MIFVSKFIKERRRKRKSFNFINEIILKLNLYLEKDFCF</sequence>
<protein>
    <submittedName>
        <fullName evidence="1">Uncharacterized protein</fullName>
    </submittedName>
</protein>
<accession>A0A6C0E4L8</accession>
<name>A0A6C0E4L8_9ZZZZ</name>
<organism evidence="1">
    <name type="scientific">viral metagenome</name>
    <dbReference type="NCBI Taxonomy" id="1070528"/>
    <lineage>
        <taxon>unclassified sequences</taxon>
        <taxon>metagenomes</taxon>
        <taxon>organismal metagenomes</taxon>
    </lineage>
</organism>
<evidence type="ECO:0000313" key="1">
    <source>
        <dbReference type="EMBL" id="QHT22355.1"/>
    </source>
</evidence>
<reference evidence="1" key="1">
    <citation type="journal article" date="2020" name="Nature">
        <title>Giant virus diversity and host interactions through global metagenomics.</title>
        <authorList>
            <person name="Schulz F."/>
            <person name="Roux S."/>
            <person name="Paez-Espino D."/>
            <person name="Jungbluth S."/>
            <person name="Walsh D.A."/>
            <person name="Denef V.J."/>
            <person name="McMahon K.D."/>
            <person name="Konstantinidis K.T."/>
            <person name="Eloe-Fadrosh E.A."/>
            <person name="Kyrpides N.C."/>
            <person name="Woyke T."/>
        </authorList>
    </citation>
    <scope>NUCLEOTIDE SEQUENCE</scope>
    <source>
        <strain evidence="1">GVMAG-M-3300023179-111</strain>
    </source>
</reference>
<dbReference type="EMBL" id="MN739709">
    <property type="protein sequence ID" value="QHT22355.1"/>
    <property type="molecule type" value="Genomic_DNA"/>
</dbReference>
<dbReference type="AlphaFoldDB" id="A0A6C0E4L8"/>
<proteinExistence type="predicted"/>